<keyword evidence="8 15" id="KW-0479">Metal-binding</keyword>
<keyword evidence="5 15" id="KW-0004">4Fe-4S</keyword>
<evidence type="ECO:0000313" key="18">
    <source>
        <dbReference type="Proteomes" id="UP001595886"/>
    </source>
</evidence>
<keyword evidence="7 15" id="KW-0949">S-adenosyl-L-methionine</keyword>
<dbReference type="InterPro" id="IPR006638">
    <property type="entry name" value="Elp3/MiaA/NifB-like_rSAM"/>
</dbReference>
<evidence type="ECO:0000256" key="1">
    <source>
        <dbReference type="ARBA" id="ARBA00004496"/>
    </source>
</evidence>
<dbReference type="Gene3D" id="3.80.30.20">
    <property type="entry name" value="tm_1862 like domain"/>
    <property type="match status" value="1"/>
</dbReference>
<comment type="subcellular location">
    <subcellularLocation>
        <location evidence="1 15">Cytoplasm</location>
    </subcellularLocation>
</comment>
<comment type="cofactor">
    <cofactor evidence="15">
        <name>[4Fe-4S] cluster</name>
        <dbReference type="ChEBI" id="CHEBI:49883"/>
    </cofactor>
    <text evidence="15">Binds 1 [4Fe-4S] cluster. The cluster is coordinated with 3 cysteines and an exchangeable S-adenosyl-L-methionine.</text>
</comment>
<dbReference type="InterPro" id="IPR004558">
    <property type="entry name" value="Coprogen_oxidase_HemN"/>
</dbReference>
<dbReference type="Proteomes" id="UP001595886">
    <property type="component" value="Unassembled WGS sequence"/>
</dbReference>
<dbReference type="PROSITE" id="PS51918">
    <property type="entry name" value="RADICAL_SAM"/>
    <property type="match status" value="1"/>
</dbReference>
<feature type="domain" description="Radical SAM core" evidence="16">
    <location>
        <begin position="55"/>
        <end position="294"/>
    </location>
</feature>
<evidence type="ECO:0000256" key="4">
    <source>
        <dbReference type="ARBA" id="ARBA00011245"/>
    </source>
</evidence>
<keyword evidence="18" id="KW-1185">Reference proteome</keyword>
<evidence type="ECO:0000256" key="8">
    <source>
        <dbReference type="ARBA" id="ARBA00022723"/>
    </source>
</evidence>
<evidence type="ECO:0000313" key="17">
    <source>
        <dbReference type="EMBL" id="MFC4821425.1"/>
    </source>
</evidence>
<evidence type="ECO:0000256" key="5">
    <source>
        <dbReference type="ARBA" id="ARBA00022485"/>
    </source>
</evidence>
<comment type="function">
    <text evidence="13">Involved in the heme biosynthesis. Catalyzes the anaerobic oxidative decarboxylation of propionate groups of rings A and B of coproporphyrinogen III to yield the vinyl groups in protoporphyrinogen IX.</text>
</comment>
<dbReference type="SUPFAM" id="SSF102114">
    <property type="entry name" value="Radical SAM enzymes"/>
    <property type="match status" value="1"/>
</dbReference>
<protein>
    <recommendedName>
        <fullName evidence="15">Coproporphyrinogen-III oxidase</fullName>
        <ecNumber evidence="15">1.3.98.3</ecNumber>
    </recommendedName>
</protein>
<name>A0ABV9QVP9_9GAMM</name>
<dbReference type="CDD" id="cd01335">
    <property type="entry name" value="Radical_SAM"/>
    <property type="match status" value="1"/>
</dbReference>
<evidence type="ECO:0000256" key="2">
    <source>
        <dbReference type="ARBA" id="ARBA00004785"/>
    </source>
</evidence>
<reference evidence="18" key="1">
    <citation type="journal article" date="2019" name="Int. J. Syst. Evol. Microbiol.">
        <title>The Global Catalogue of Microorganisms (GCM) 10K type strain sequencing project: providing services to taxonomists for standard genome sequencing and annotation.</title>
        <authorList>
            <consortium name="The Broad Institute Genomics Platform"/>
            <consortium name="The Broad Institute Genome Sequencing Center for Infectious Disease"/>
            <person name="Wu L."/>
            <person name="Ma J."/>
        </authorList>
    </citation>
    <scope>NUCLEOTIDE SEQUENCE [LARGE SCALE GENOMIC DNA]</scope>
    <source>
        <strain evidence="18">CCUG 30340</strain>
    </source>
</reference>
<dbReference type="NCBIfam" id="TIGR00538">
    <property type="entry name" value="hemN"/>
    <property type="match status" value="1"/>
</dbReference>
<keyword evidence="12 15" id="KW-0627">Porphyrin biosynthesis</keyword>
<proteinExistence type="inferred from homology"/>
<comment type="catalytic activity">
    <reaction evidence="14 15">
        <text>coproporphyrinogen III + 2 S-adenosyl-L-methionine = protoporphyrinogen IX + 2 5'-deoxyadenosine + 2 L-methionine + 2 CO2</text>
        <dbReference type="Rhea" id="RHEA:15425"/>
        <dbReference type="ChEBI" id="CHEBI:16526"/>
        <dbReference type="ChEBI" id="CHEBI:17319"/>
        <dbReference type="ChEBI" id="CHEBI:57307"/>
        <dbReference type="ChEBI" id="CHEBI:57309"/>
        <dbReference type="ChEBI" id="CHEBI:57844"/>
        <dbReference type="ChEBI" id="CHEBI:59789"/>
        <dbReference type="EC" id="1.3.98.3"/>
    </reaction>
</comment>
<evidence type="ECO:0000256" key="13">
    <source>
        <dbReference type="ARBA" id="ARBA00024295"/>
    </source>
</evidence>
<dbReference type="InterPro" id="IPR058240">
    <property type="entry name" value="rSAM_sf"/>
</dbReference>
<dbReference type="PIRSF" id="PIRSF000167">
    <property type="entry name" value="HemN"/>
    <property type="match status" value="1"/>
</dbReference>
<organism evidence="17 18">
    <name type="scientific">Dokdonella ginsengisoli</name>
    <dbReference type="NCBI Taxonomy" id="363846"/>
    <lineage>
        <taxon>Bacteria</taxon>
        <taxon>Pseudomonadati</taxon>
        <taxon>Pseudomonadota</taxon>
        <taxon>Gammaproteobacteria</taxon>
        <taxon>Lysobacterales</taxon>
        <taxon>Rhodanobacteraceae</taxon>
        <taxon>Dokdonella</taxon>
    </lineage>
</organism>
<comment type="similarity">
    <text evidence="3 15">Belongs to the anaerobic coproporphyrinogen-III oxidase family.</text>
</comment>
<comment type="pathway">
    <text evidence="2 15">Porphyrin-containing compound metabolism; protoporphyrin-IX biosynthesis; protoporphyrinogen-IX from coproporphyrinogen-III (AdoMet route): step 1/1.</text>
</comment>
<dbReference type="InterPro" id="IPR010723">
    <property type="entry name" value="HemN_C"/>
</dbReference>
<gene>
    <name evidence="17" type="primary">hemN</name>
    <name evidence="17" type="ORF">ACFO6Q_13915</name>
</gene>
<evidence type="ECO:0000256" key="14">
    <source>
        <dbReference type="ARBA" id="ARBA00048321"/>
    </source>
</evidence>
<evidence type="ECO:0000256" key="9">
    <source>
        <dbReference type="ARBA" id="ARBA00023002"/>
    </source>
</evidence>
<evidence type="ECO:0000256" key="6">
    <source>
        <dbReference type="ARBA" id="ARBA00022490"/>
    </source>
</evidence>
<evidence type="ECO:0000256" key="10">
    <source>
        <dbReference type="ARBA" id="ARBA00023004"/>
    </source>
</evidence>
<dbReference type="PANTHER" id="PTHR13932:SF6">
    <property type="entry name" value="OXYGEN-INDEPENDENT COPROPORPHYRINOGEN III OXIDASE"/>
    <property type="match status" value="1"/>
</dbReference>
<dbReference type="GO" id="GO:0051989">
    <property type="term" value="F:coproporphyrinogen dehydrogenase activity"/>
    <property type="evidence" value="ECO:0007669"/>
    <property type="project" value="UniProtKB-EC"/>
</dbReference>
<evidence type="ECO:0000256" key="11">
    <source>
        <dbReference type="ARBA" id="ARBA00023014"/>
    </source>
</evidence>
<comment type="subunit">
    <text evidence="4">Monomer.</text>
</comment>
<dbReference type="SFLD" id="SFLDS00029">
    <property type="entry name" value="Radical_SAM"/>
    <property type="match status" value="1"/>
</dbReference>
<dbReference type="Gene3D" id="1.10.10.920">
    <property type="match status" value="1"/>
</dbReference>
<evidence type="ECO:0000256" key="3">
    <source>
        <dbReference type="ARBA" id="ARBA00005493"/>
    </source>
</evidence>
<dbReference type="SMART" id="SM00729">
    <property type="entry name" value="Elp3"/>
    <property type="match status" value="1"/>
</dbReference>
<dbReference type="InterPro" id="IPR007197">
    <property type="entry name" value="rSAM"/>
</dbReference>
<keyword evidence="9 15" id="KW-0560">Oxidoreductase</keyword>
<evidence type="ECO:0000256" key="15">
    <source>
        <dbReference type="PIRNR" id="PIRNR000167"/>
    </source>
</evidence>
<evidence type="ECO:0000256" key="12">
    <source>
        <dbReference type="ARBA" id="ARBA00023244"/>
    </source>
</evidence>
<keyword evidence="11 15" id="KW-0411">Iron-sulfur</keyword>
<evidence type="ECO:0000259" key="16">
    <source>
        <dbReference type="PROSITE" id="PS51918"/>
    </source>
</evidence>
<dbReference type="InterPro" id="IPR023404">
    <property type="entry name" value="rSAM_horseshoe"/>
</dbReference>
<dbReference type="SFLD" id="SFLDG01065">
    <property type="entry name" value="anaerobic_coproporphyrinogen-I"/>
    <property type="match status" value="1"/>
</dbReference>
<keyword evidence="6 15" id="KW-0963">Cytoplasm</keyword>
<evidence type="ECO:0000256" key="7">
    <source>
        <dbReference type="ARBA" id="ARBA00022691"/>
    </source>
</evidence>
<accession>A0ABV9QVP9</accession>
<dbReference type="EC" id="1.3.98.3" evidence="15"/>
<keyword evidence="10 15" id="KW-0408">Iron</keyword>
<dbReference type="Pfam" id="PF06969">
    <property type="entry name" value="HemN_C"/>
    <property type="match status" value="1"/>
</dbReference>
<dbReference type="PANTHER" id="PTHR13932">
    <property type="entry name" value="COPROPORPHYRINIGEN III OXIDASE"/>
    <property type="match status" value="1"/>
</dbReference>
<dbReference type="InterPro" id="IPR034505">
    <property type="entry name" value="Coproporphyrinogen-III_oxidase"/>
</dbReference>
<dbReference type="EMBL" id="JBHSHD010000010">
    <property type="protein sequence ID" value="MFC4821425.1"/>
    <property type="molecule type" value="Genomic_DNA"/>
</dbReference>
<dbReference type="RefSeq" id="WP_380021707.1">
    <property type="nucleotide sequence ID" value="NZ_JBHSHD010000010.1"/>
</dbReference>
<comment type="caution">
    <text evidence="17">The sequence shown here is derived from an EMBL/GenBank/DDBJ whole genome shotgun (WGS) entry which is preliminary data.</text>
</comment>
<dbReference type="Pfam" id="PF04055">
    <property type="entry name" value="Radical_SAM"/>
    <property type="match status" value="1"/>
</dbReference>
<sequence length="468" mass="52050">MNPARPPTAACFDPALVARYDVDGPRYTSYPTAPHFRADFGEADLRRAILASNEDPIPRDVSAYVHVPFCLSPCFYCGCARIVTRDRSRAGGYLARLYREIEAVAALFARDRRLAQLHFGGGTPNFLDADQLVELIDTLGRHFAFSQRADREFGVEIDPRHCDAGYVRRIAAAGINRLSIGVQDFDADVQHAINRVQSVESTRAVMEGARDAGIRSINLDLIYGLPKQTEASFARTLEQVIALRPERIAAYGYAHLPERFRAQRRIDRFDLPDAGARLGLLQLAVERLDAAGYRYIGVDHFALPHDDLARAAEAGTLQRNFQGYSTHAACDLVGFGMSAISRVGDTFSQNARDLPDYYAALDDGRLPTVRGLRLDRDDRLRADAIQQLMCAGVLDVPAFEARHLVRFAEYFRHSLERLQALAADGLVQCTPERIAVTPRGQFLLRNIAMCFDAYVGAGAQRVRYSRAV</sequence>